<reference evidence="1" key="1">
    <citation type="submission" date="2006-10" db="EMBL/GenBank/DDBJ databases">
        <title>Complete sequence of Solibacter usitatus Ellin6076.</title>
        <authorList>
            <consortium name="US DOE Joint Genome Institute"/>
            <person name="Copeland A."/>
            <person name="Lucas S."/>
            <person name="Lapidus A."/>
            <person name="Barry K."/>
            <person name="Detter J.C."/>
            <person name="Glavina del Rio T."/>
            <person name="Hammon N."/>
            <person name="Israni S."/>
            <person name="Dalin E."/>
            <person name="Tice H."/>
            <person name="Pitluck S."/>
            <person name="Thompson L.S."/>
            <person name="Brettin T."/>
            <person name="Bruce D."/>
            <person name="Han C."/>
            <person name="Tapia R."/>
            <person name="Gilna P."/>
            <person name="Schmutz J."/>
            <person name="Larimer F."/>
            <person name="Land M."/>
            <person name="Hauser L."/>
            <person name="Kyrpides N."/>
            <person name="Mikhailova N."/>
            <person name="Janssen P.H."/>
            <person name="Kuske C.R."/>
            <person name="Richardson P."/>
        </authorList>
    </citation>
    <scope>NUCLEOTIDE SEQUENCE</scope>
    <source>
        <strain evidence="1">Ellin6076</strain>
    </source>
</reference>
<sequence length="277" mass="30325">MDTNLNSQTNGSGVLNVILHGAFAFLRKHDPERIEALIPSMPHHVFRAGNWLGETELRGQGVVYELLGVKPGDDTFDPALNLLVKTNALPDIPHRTLIFPVPKRIASLRVADVPLDSFRNKQDLADKNAALAVQHVATLQVFSYDFEDENKLFLKASHGDGHYWEPVFTGNFINLHIFSAEDHFARLSNSEEDFNRCVALLGSQLLLDTRLVPSGILGPDKLPPGVTIPETEGLAARTQRMARLGRLVSEKGDTNLAWYGNDALDGDPTGCGGPCGN</sequence>
<dbReference type="OrthoDB" id="128900at2"/>
<dbReference type="AlphaFoldDB" id="Q02DA0"/>
<organism evidence="1">
    <name type="scientific">Solibacter usitatus (strain Ellin6076)</name>
    <dbReference type="NCBI Taxonomy" id="234267"/>
    <lineage>
        <taxon>Bacteria</taxon>
        <taxon>Pseudomonadati</taxon>
        <taxon>Acidobacteriota</taxon>
        <taxon>Terriglobia</taxon>
        <taxon>Bryobacterales</taxon>
        <taxon>Solibacteraceae</taxon>
        <taxon>Candidatus Solibacter</taxon>
    </lineage>
</organism>
<dbReference type="InParanoid" id="Q02DA0"/>
<protein>
    <submittedName>
        <fullName evidence="1">Uncharacterized protein</fullName>
    </submittedName>
</protein>
<accession>Q02DA0</accession>
<dbReference type="HOGENOM" id="CLU_1004359_0_0_0"/>
<name>Q02DA0_SOLUE</name>
<dbReference type="STRING" id="234267.Acid_0948"/>
<dbReference type="EMBL" id="CP000473">
    <property type="protein sequence ID" value="ABJ81947.1"/>
    <property type="molecule type" value="Genomic_DNA"/>
</dbReference>
<gene>
    <name evidence="1" type="ordered locus">Acid_0948</name>
</gene>
<evidence type="ECO:0000313" key="1">
    <source>
        <dbReference type="EMBL" id="ABJ81947.1"/>
    </source>
</evidence>
<proteinExistence type="predicted"/>
<dbReference type="KEGG" id="sus:Acid_0948"/>